<dbReference type="AlphaFoldDB" id="A0A2K3KP23"/>
<proteinExistence type="predicted"/>
<gene>
    <name evidence="1" type="ORF">L195_g055940</name>
</gene>
<reference evidence="1 2" key="1">
    <citation type="journal article" date="2014" name="Am. J. Bot.">
        <title>Genome assembly and annotation for red clover (Trifolium pratense; Fabaceae).</title>
        <authorList>
            <person name="Istvanek J."/>
            <person name="Jaros M."/>
            <person name="Krenek A."/>
            <person name="Repkova J."/>
        </authorList>
    </citation>
    <scope>NUCLEOTIDE SEQUENCE [LARGE SCALE GENOMIC DNA]</scope>
    <source>
        <strain evidence="2">cv. Tatra</strain>
        <tissue evidence="1">Young leaves</tissue>
    </source>
</reference>
<comment type="caution">
    <text evidence="1">The sequence shown here is derived from an EMBL/GenBank/DDBJ whole genome shotgun (WGS) entry which is preliminary data.</text>
</comment>
<dbReference type="EMBL" id="ASHM01103880">
    <property type="protein sequence ID" value="PNX68019.1"/>
    <property type="molecule type" value="Genomic_DNA"/>
</dbReference>
<protein>
    <submittedName>
        <fullName evidence="1">Uncharacterized protein</fullName>
    </submittedName>
</protein>
<evidence type="ECO:0000313" key="2">
    <source>
        <dbReference type="Proteomes" id="UP000236291"/>
    </source>
</evidence>
<organism evidence="1 2">
    <name type="scientific">Trifolium pratense</name>
    <name type="common">Red clover</name>
    <dbReference type="NCBI Taxonomy" id="57577"/>
    <lineage>
        <taxon>Eukaryota</taxon>
        <taxon>Viridiplantae</taxon>
        <taxon>Streptophyta</taxon>
        <taxon>Embryophyta</taxon>
        <taxon>Tracheophyta</taxon>
        <taxon>Spermatophyta</taxon>
        <taxon>Magnoliopsida</taxon>
        <taxon>eudicotyledons</taxon>
        <taxon>Gunneridae</taxon>
        <taxon>Pentapetalae</taxon>
        <taxon>rosids</taxon>
        <taxon>fabids</taxon>
        <taxon>Fabales</taxon>
        <taxon>Fabaceae</taxon>
        <taxon>Papilionoideae</taxon>
        <taxon>50 kb inversion clade</taxon>
        <taxon>NPAAA clade</taxon>
        <taxon>Hologalegina</taxon>
        <taxon>IRL clade</taxon>
        <taxon>Trifolieae</taxon>
        <taxon>Trifolium</taxon>
    </lineage>
</organism>
<sequence>NPYHTPLALLDPCSSIIDSLFEIGLTEMYYNNLQQHICTTTTQLLLLSTPQIFLAASLITFMASMSYPESLSSNNLTCNFKFLNNSSSIPIANSSLLEYGLDFGIKWKYLI</sequence>
<reference evidence="1 2" key="2">
    <citation type="journal article" date="2017" name="Front. Plant Sci.">
        <title>Gene Classification and Mining of Molecular Markers Useful in Red Clover (Trifolium pratense) Breeding.</title>
        <authorList>
            <person name="Istvanek J."/>
            <person name="Dluhosova J."/>
            <person name="Dluhos P."/>
            <person name="Patkova L."/>
            <person name="Nedelnik J."/>
            <person name="Repkova J."/>
        </authorList>
    </citation>
    <scope>NUCLEOTIDE SEQUENCE [LARGE SCALE GENOMIC DNA]</scope>
    <source>
        <strain evidence="2">cv. Tatra</strain>
        <tissue evidence="1">Young leaves</tissue>
    </source>
</reference>
<name>A0A2K3KP23_TRIPR</name>
<evidence type="ECO:0000313" key="1">
    <source>
        <dbReference type="EMBL" id="PNX68019.1"/>
    </source>
</evidence>
<accession>A0A2K3KP23</accession>
<feature type="non-terminal residue" evidence="1">
    <location>
        <position position="1"/>
    </location>
</feature>
<dbReference type="Proteomes" id="UP000236291">
    <property type="component" value="Unassembled WGS sequence"/>
</dbReference>